<evidence type="ECO:0000256" key="3">
    <source>
        <dbReference type="ARBA" id="ARBA00022801"/>
    </source>
</evidence>
<gene>
    <name evidence="8" type="ORF">FHX73_13367</name>
</gene>
<feature type="domain" description="NlpC/P60" evidence="7">
    <location>
        <begin position="255"/>
        <end position="371"/>
    </location>
</feature>
<dbReference type="PROSITE" id="PS51935">
    <property type="entry name" value="NLPC_P60"/>
    <property type="match status" value="1"/>
</dbReference>
<dbReference type="Gene3D" id="3.90.1720.10">
    <property type="entry name" value="endopeptidase domain like (from Nostoc punctiforme)"/>
    <property type="match status" value="1"/>
</dbReference>
<dbReference type="Pfam" id="PF00877">
    <property type="entry name" value="NLPC_P60"/>
    <property type="match status" value="1"/>
</dbReference>
<keyword evidence="5" id="KW-0175">Coiled coil</keyword>
<comment type="similarity">
    <text evidence="1">Belongs to the peptidase C40 family.</text>
</comment>
<organism evidence="8 9">
    <name type="scientific">Kitasatospora viridis</name>
    <dbReference type="NCBI Taxonomy" id="281105"/>
    <lineage>
        <taxon>Bacteria</taxon>
        <taxon>Bacillati</taxon>
        <taxon>Actinomycetota</taxon>
        <taxon>Actinomycetes</taxon>
        <taxon>Kitasatosporales</taxon>
        <taxon>Streptomycetaceae</taxon>
        <taxon>Kitasatospora</taxon>
    </lineage>
</organism>
<dbReference type="InterPro" id="IPR051794">
    <property type="entry name" value="PG_Endopeptidase_C40"/>
</dbReference>
<feature type="coiled-coil region" evidence="5">
    <location>
        <begin position="64"/>
        <end position="126"/>
    </location>
</feature>
<evidence type="ECO:0000256" key="4">
    <source>
        <dbReference type="ARBA" id="ARBA00022807"/>
    </source>
</evidence>
<keyword evidence="4" id="KW-0788">Thiol protease</keyword>
<dbReference type="AlphaFoldDB" id="A0A561TT75"/>
<dbReference type="Proteomes" id="UP000317940">
    <property type="component" value="Unassembled WGS sequence"/>
</dbReference>
<keyword evidence="3" id="KW-0378">Hydrolase</keyword>
<dbReference type="PANTHER" id="PTHR47359">
    <property type="entry name" value="PEPTIDOGLYCAN DL-ENDOPEPTIDASE CWLO"/>
    <property type="match status" value="1"/>
</dbReference>
<dbReference type="InterPro" id="IPR038765">
    <property type="entry name" value="Papain-like_cys_pep_sf"/>
</dbReference>
<evidence type="ECO:0000256" key="2">
    <source>
        <dbReference type="ARBA" id="ARBA00022670"/>
    </source>
</evidence>
<reference evidence="8 9" key="1">
    <citation type="submission" date="2019-06" db="EMBL/GenBank/DDBJ databases">
        <title>Sequencing the genomes of 1000 actinobacteria strains.</title>
        <authorList>
            <person name="Klenk H.-P."/>
        </authorList>
    </citation>
    <scope>NUCLEOTIDE SEQUENCE [LARGE SCALE GENOMIC DNA]</scope>
    <source>
        <strain evidence="8 9">DSM 44826</strain>
    </source>
</reference>
<dbReference type="GO" id="GO:0006508">
    <property type="term" value="P:proteolysis"/>
    <property type="evidence" value="ECO:0007669"/>
    <property type="project" value="UniProtKB-KW"/>
</dbReference>
<sequence length="371" mass="38798">MIRRTTSGRRGSDRGGRRWGTACAVALLLPLAMGQSARADPDDDPQPPPPPPTSAEVLARTDGVAALLVRLQDLRHQEEQAEQQSTARDAELAARQGELDRANGRVAAEQQQVDASEAEAAQLAGDEYRGGGLSGIARFLLSFAPTGLLTEAGDLQERSRSEADVVHDVRDRRAALAALRDTARQARSGAELAAGQARAARTDAERQAADVQARLTTLDPAQRAQLDDREAALADQAQRQLLASGVLGTGGGPATPAAATAVTYAMAQIGKPYLWGGTGPDSYDCSGLTSKAWEAAGVPIPRTSQDQWAVLPRVPLDALRPGDLVIYFPDATHVGMYLGGGLMVNAPHTGAVVKVAPLAAMPVLGAVRPAP</sequence>
<dbReference type="GO" id="GO:0008234">
    <property type="term" value="F:cysteine-type peptidase activity"/>
    <property type="evidence" value="ECO:0007669"/>
    <property type="project" value="UniProtKB-KW"/>
</dbReference>
<dbReference type="SUPFAM" id="SSF54001">
    <property type="entry name" value="Cysteine proteinases"/>
    <property type="match status" value="1"/>
</dbReference>
<evidence type="ECO:0000256" key="5">
    <source>
        <dbReference type="SAM" id="Coils"/>
    </source>
</evidence>
<evidence type="ECO:0000256" key="1">
    <source>
        <dbReference type="ARBA" id="ARBA00007074"/>
    </source>
</evidence>
<accession>A0A561TT75</accession>
<keyword evidence="8" id="KW-0687">Ribonucleoprotein</keyword>
<proteinExistence type="inferred from homology"/>
<keyword evidence="9" id="KW-1185">Reference proteome</keyword>
<dbReference type="EMBL" id="VIWT01000003">
    <property type="protein sequence ID" value="TWF90323.1"/>
    <property type="molecule type" value="Genomic_DNA"/>
</dbReference>
<evidence type="ECO:0000313" key="9">
    <source>
        <dbReference type="Proteomes" id="UP000317940"/>
    </source>
</evidence>
<name>A0A561TT75_9ACTN</name>
<evidence type="ECO:0000259" key="7">
    <source>
        <dbReference type="PROSITE" id="PS51935"/>
    </source>
</evidence>
<keyword evidence="2" id="KW-0645">Protease</keyword>
<dbReference type="InterPro" id="IPR000064">
    <property type="entry name" value="NLP_P60_dom"/>
</dbReference>
<feature type="region of interest" description="Disordered" evidence="6">
    <location>
        <begin position="36"/>
        <end position="56"/>
    </location>
</feature>
<protein>
    <submittedName>
        <fullName evidence="8">LSU ribosomal protein L29P</fullName>
    </submittedName>
</protein>
<evidence type="ECO:0000256" key="6">
    <source>
        <dbReference type="SAM" id="MobiDB-lite"/>
    </source>
</evidence>
<dbReference type="GO" id="GO:0005840">
    <property type="term" value="C:ribosome"/>
    <property type="evidence" value="ECO:0007669"/>
    <property type="project" value="UniProtKB-KW"/>
</dbReference>
<comment type="caution">
    <text evidence="8">The sequence shown here is derived from an EMBL/GenBank/DDBJ whole genome shotgun (WGS) entry which is preliminary data.</text>
</comment>
<evidence type="ECO:0000313" key="8">
    <source>
        <dbReference type="EMBL" id="TWF90323.1"/>
    </source>
</evidence>
<dbReference type="PANTHER" id="PTHR47359:SF3">
    <property type="entry name" value="NLP_P60 DOMAIN-CONTAINING PROTEIN-RELATED"/>
    <property type="match status" value="1"/>
</dbReference>
<keyword evidence="8" id="KW-0689">Ribosomal protein</keyword>